<name>A0A7R9CWV4_TIMCR</name>
<evidence type="ECO:0000256" key="8">
    <source>
        <dbReference type="PROSITE-ProRule" id="PRU00035"/>
    </source>
</evidence>
<sequence>MKKENFLFQALCNSVFCAYGTQKAKVMRPDFDVAEFCRNLRATKSSNFKCPIEECGRVYKSLSGLHYHLLKIDHNAPTPASSPFTPRRVSKKGRRSHHSRSSAAATSNFLSPPPLPGLTYAEAQEMVEFHLDGTTVRVNIHDSLEVCSKDDCIDSSSDTMKETKPTMEQASTLEDTKVSLPEPHFTILDSYTISDAPPMPKSYIRFIERSTEELDAEVEYDMDEEDSAWLELINIRRANVGLTDVPVDIFELLMDRLEKESYFQTQICAKSEDIGAGVIDDEAVCCICMDGECQNSNVILFCDMCNLAVHQDCYGVPYIPEGQWMCRRCLQSPSRAVDCVLCPNNDGAFKQTDRGHWAHVVCALWIPEVRFANTVFLEPIDSIEKIPPARWKLTCYICKQRGVGACIQCQKSHCYAAFHVTCAQQAGLYMKMDTVTDTNIGAAMEPRPMTVQKTAYCNSHTPANIESQTQPLPAGKKQKTLVPTANIQSPEESREKMKKVRRILAKKRSSVPTLSIPTIPPDRIQEIAKLVSIPKKNQFIPRLIAYWTLKRQSRNGVPLLRRLQSSHLSRRDVPRPQEDVTEQYRQFRYLKRLRQDLEKTRLLCELVRKREKLKNELCKVTEKATELKLAPLVSFLGQLWEFIQAKDVKEIFSEPVDQTEVLDYSLVVKQPMDLSTMKTKLENLEYKSVDAFEEDFTLMISNCMAYNSKDTMFYKGAVKMRDQCSSIFRQARYDFKAARFDLEGGVFISEVLASSLVQLPNEPIMSVHKLMEDVNKEFLDALKAGSGVSNAERAARLNTLLKRINAMDPSEKLKKLKKSIENEILKVNNRIGVESAMTRRKGKGEKEHSNQHGEETEHGIPTEKIKNTQSTKLLAVTQNLDPSLSNDNSSQEETLEEIKKKEIKKKLLAMTQEHPSDPNHTTEKADNETTNEEVKNKARSRKSLSETLLKHLDIIPPNEKTKHEETANEGPKKNPQRKKPIIMASQNNLETSIKGEVQEELDINEQKRNPQRKKSQVLATQNRLENPSNKVEGPEESVIGEQKRNTQRNKPLVVKSHHHLESSSNKVQEREETTGEEIKKKRRPRKPLIVAPRQHFTRRSVDLSSATPINTGSPQNIEIPPKVDTSSKVRGTKSRTPCKVETPITRKGEDKIVGLPESKTATKSEALNKEREGTKAEVDSKGKVTDTVKASRKESALDKEEDISKVGTRRKREVSSRPKLVDKVQTNGKKKETSKLQLEVEEDDATAIICKSDVSILEPMDKTETTDQEVVQRNIEVVDKDASLKKTEDPIESDTVISVAATSAEEVLNNSVVSNKLDLSSKSEEISKGEESGKRVVNKRKSKKPSKLKTVGPGIGLPNSVLVIPVPHGNPKPADRRD</sequence>
<dbReference type="PROSITE" id="PS50016">
    <property type="entry name" value="ZF_PHD_2"/>
    <property type="match status" value="1"/>
</dbReference>
<evidence type="ECO:0000259" key="12">
    <source>
        <dbReference type="PROSITE" id="PS50016"/>
    </source>
</evidence>
<evidence type="ECO:0000256" key="7">
    <source>
        <dbReference type="ARBA" id="ARBA00023242"/>
    </source>
</evidence>
<feature type="domain" description="PHD-type" evidence="14">
    <location>
        <begin position="336"/>
        <end position="461"/>
    </location>
</feature>
<feature type="compositionally biased region" description="Polar residues" evidence="10">
    <location>
        <begin position="1017"/>
        <end position="1029"/>
    </location>
</feature>
<evidence type="ECO:0000256" key="1">
    <source>
        <dbReference type="ARBA" id="ARBA00004123"/>
    </source>
</evidence>
<reference evidence="15" key="1">
    <citation type="submission" date="2020-11" db="EMBL/GenBank/DDBJ databases">
        <authorList>
            <person name="Tran Van P."/>
        </authorList>
    </citation>
    <scope>NUCLEOTIDE SEQUENCE</scope>
</reference>
<dbReference type="FunFam" id="3.30.40.10:FF:000008">
    <property type="entry name" value="Bromodomain containing 1, isoform CRA_a"/>
    <property type="match status" value="1"/>
</dbReference>
<organism evidence="15">
    <name type="scientific">Timema cristinae</name>
    <name type="common">Walking stick</name>
    <dbReference type="NCBI Taxonomy" id="61476"/>
    <lineage>
        <taxon>Eukaryota</taxon>
        <taxon>Metazoa</taxon>
        <taxon>Ecdysozoa</taxon>
        <taxon>Arthropoda</taxon>
        <taxon>Hexapoda</taxon>
        <taxon>Insecta</taxon>
        <taxon>Pterygota</taxon>
        <taxon>Neoptera</taxon>
        <taxon>Polyneoptera</taxon>
        <taxon>Phasmatodea</taxon>
        <taxon>Timematodea</taxon>
        <taxon>Timematoidea</taxon>
        <taxon>Timematidae</taxon>
        <taxon>Timema</taxon>
    </lineage>
</organism>
<dbReference type="Pfam" id="PF00439">
    <property type="entry name" value="Bromodomain"/>
    <property type="match status" value="1"/>
</dbReference>
<keyword evidence="4 9" id="KW-0863">Zinc-finger</keyword>
<evidence type="ECO:0000259" key="14">
    <source>
        <dbReference type="PROSITE" id="PS51805"/>
    </source>
</evidence>
<dbReference type="GO" id="GO:0006357">
    <property type="term" value="P:regulation of transcription by RNA polymerase II"/>
    <property type="evidence" value="ECO:0007669"/>
    <property type="project" value="TreeGrafter"/>
</dbReference>
<dbReference type="InterPro" id="IPR013083">
    <property type="entry name" value="Znf_RING/FYVE/PHD"/>
</dbReference>
<protein>
    <recommendedName>
        <fullName evidence="16">Bromodomain and PHD finger-containing protein</fullName>
    </recommendedName>
</protein>
<dbReference type="Pfam" id="PF10513">
    <property type="entry name" value="EPL1"/>
    <property type="match status" value="1"/>
</dbReference>
<feature type="compositionally biased region" description="Polar residues" evidence="10">
    <location>
        <begin position="1102"/>
        <end position="1116"/>
    </location>
</feature>
<feature type="compositionally biased region" description="Basic and acidic residues" evidence="10">
    <location>
        <begin position="914"/>
        <end position="936"/>
    </location>
</feature>
<feature type="compositionally biased region" description="Basic and acidic residues" evidence="10">
    <location>
        <begin position="1160"/>
        <end position="1204"/>
    </location>
</feature>
<feature type="domain" description="C2H2-type" evidence="13">
    <location>
        <begin position="48"/>
        <end position="79"/>
    </location>
</feature>
<feature type="region of interest" description="Disordered" evidence="10">
    <location>
        <begin position="910"/>
        <end position="1233"/>
    </location>
</feature>
<proteinExistence type="predicted"/>
<dbReference type="Pfam" id="PF13832">
    <property type="entry name" value="zf-HC5HC2H_2"/>
    <property type="match status" value="1"/>
</dbReference>
<dbReference type="PROSITE" id="PS00028">
    <property type="entry name" value="ZINC_FINGER_C2H2_1"/>
    <property type="match status" value="1"/>
</dbReference>
<dbReference type="InterPro" id="IPR019787">
    <property type="entry name" value="Znf_PHD-finger"/>
</dbReference>
<dbReference type="Pfam" id="PF13831">
    <property type="entry name" value="PHD_2"/>
    <property type="match status" value="1"/>
</dbReference>
<dbReference type="InterPro" id="IPR050701">
    <property type="entry name" value="Histone_Mod_Regulator"/>
</dbReference>
<dbReference type="Gene3D" id="1.20.920.10">
    <property type="entry name" value="Bromodomain-like"/>
    <property type="match status" value="1"/>
</dbReference>
<dbReference type="PROSITE" id="PS50014">
    <property type="entry name" value="BROMODOMAIN_2"/>
    <property type="match status" value="1"/>
</dbReference>
<dbReference type="InterPro" id="IPR001487">
    <property type="entry name" value="Bromodomain"/>
</dbReference>
<evidence type="ECO:0000259" key="13">
    <source>
        <dbReference type="PROSITE" id="PS50157"/>
    </source>
</evidence>
<feature type="region of interest" description="Disordered" evidence="10">
    <location>
        <begin position="1320"/>
        <end position="1357"/>
    </location>
</feature>
<dbReference type="SUPFAM" id="SSF47370">
    <property type="entry name" value="Bromodomain"/>
    <property type="match status" value="1"/>
</dbReference>
<feature type="domain" description="Bromo" evidence="11">
    <location>
        <begin position="644"/>
        <end position="714"/>
    </location>
</feature>
<dbReference type="SMART" id="SM00297">
    <property type="entry name" value="BROMO"/>
    <property type="match status" value="1"/>
</dbReference>
<dbReference type="CDD" id="cd15670">
    <property type="entry name" value="ePHD_BRPF"/>
    <property type="match status" value="1"/>
</dbReference>
<dbReference type="InterPro" id="IPR001965">
    <property type="entry name" value="Znf_PHD"/>
</dbReference>
<feature type="region of interest" description="Disordered" evidence="10">
    <location>
        <begin position="835"/>
        <end position="868"/>
    </location>
</feature>
<dbReference type="InterPro" id="IPR019786">
    <property type="entry name" value="Zinc_finger_PHD-type_CS"/>
</dbReference>
<dbReference type="EMBL" id="OC319013">
    <property type="protein sequence ID" value="CAD7403957.1"/>
    <property type="molecule type" value="Genomic_DNA"/>
</dbReference>
<dbReference type="InterPro" id="IPR019542">
    <property type="entry name" value="Enhancer_polycomb-like_N"/>
</dbReference>
<dbReference type="PROSITE" id="PS51805">
    <property type="entry name" value="EPHD"/>
    <property type="match status" value="1"/>
</dbReference>
<feature type="compositionally biased region" description="Basic residues" evidence="10">
    <location>
        <begin position="88"/>
        <end position="100"/>
    </location>
</feature>
<evidence type="ECO:0000256" key="9">
    <source>
        <dbReference type="PROSITE-ProRule" id="PRU00042"/>
    </source>
</evidence>
<dbReference type="GO" id="GO:0008270">
    <property type="term" value="F:zinc ion binding"/>
    <property type="evidence" value="ECO:0007669"/>
    <property type="project" value="UniProtKB-KW"/>
</dbReference>
<feature type="region of interest" description="Disordered" evidence="10">
    <location>
        <begin position="78"/>
        <end position="110"/>
    </location>
</feature>
<dbReference type="CDD" id="cd15572">
    <property type="entry name" value="PHD_BRPF"/>
    <property type="match status" value="1"/>
</dbReference>
<dbReference type="PRINTS" id="PR00503">
    <property type="entry name" value="BROMODOMAIN"/>
</dbReference>
<keyword evidence="7" id="KW-0539">Nucleus</keyword>
<evidence type="ECO:0000256" key="3">
    <source>
        <dbReference type="ARBA" id="ARBA00022737"/>
    </source>
</evidence>
<dbReference type="FunFam" id="3.30.40.10:FF:000007">
    <property type="entry name" value="Bromodomain containing 1, isoform CRA_b"/>
    <property type="match status" value="1"/>
</dbReference>
<dbReference type="SMART" id="SM00249">
    <property type="entry name" value="PHD"/>
    <property type="match status" value="2"/>
</dbReference>
<dbReference type="SUPFAM" id="SSF57903">
    <property type="entry name" value="FYVE/PHD zinc finger"/>
    <property type="match status" value="1"/>
</dbReference>
<accession>A0A7R9CWV4</accession>
<keyword evidence="3" id="KW-0677">Repeat</keyword>
<dbReference type="Gene3D" id="3.30.40.10">
    <property type="entry name" value="Zinc/RING finger domain, C3HC4 (zinc finger)"/>
    <property type="match status" value="2"/>
</dbReference>
<evidence type="ECO:0000256" key="2">
    <source>
        <dbReference type="ARBA" id="ARBA00022723"/>
    </source>
</evidence>
<evidence type="ECO:0000256" key="6">
    <source>
        <dbReference type="ARBA" id="ARBA00023117"/>
    </source>
</evidence>
<evidence type="ECO:0000259" key="11">
    <source>
        <dbReference type="PROSITE" id="PS50014"/>
    </source>
</evidence>
<evidence type="ECO:0000256" key="10">
    <source>
        <dbReference type="SAM" id="MobiDB-lite"/>
    </source>
</evidence>
<keyword evidence="6 8" id="KW-0103">Bromodomain</keyword>
<evidence type="ECO:0000256" key="4">
    <source>
        <dbReference type="ARBA" id="ARBA00022771"/>
    </source>
</evidence>
<gene>
    <name evidence="15" type="ORF">TCEB3V08_LOCUS7262</name>
</gene>
<evidence type="ECO:0008006" key="16">
    <source>
        <dbReference type="Google" id="ProtNLM"/>
    </source>
</evidence>
<feature type="compositionally biased region" description="Basic and acidic residues" evidence="10">
    <location>
        <begin position="1213"/>
        <end position="1222"/>
    </location>
</feature>
<evidence type="ECO:0000256" key="5">
    <source>
        <dbReference type="ARBA" id="ARBA00022833"/>
    </source>
</evidence>
<dbReference type="InterPro" id="IPR034732">
    <property type="entry name" value="EPHD"/>
</dbReference>
<evidence type="ECO:0000313" key="15">
    <source>
        <dbReference type="EMBL" id="CAD7403957.1"/>
    </source>
</evidence>
<dbReference type="GO" id="GO:0005634">
    <property type="term" value="C:nucleus"/>
    <property type="evidence" value="ECO:0007669"/>
    <property type="project" value="UniProtKB-SubCell"/>
</dbReference>
<dbReference type="PROSITE" id="PS01359">
    <property type="entry name" value="ZF_PHD_1"/>
    <property type="match status" value="1"/>
</dbReference>
<feature type="compositionally biased region" description="Basic and acidic residues" evidence="10">
    <location>
        <begin position="844"/>
        <end position="866"/>
    </location>
</feature>
<feature type="compositionally biased region" description="Basic and acidic residues" evidence="10">
    <location>
        <begin position="948"/>
        <end position="972"/>
    </location>
</feature>
<feature type="compositionally biased region" description="Basic and acidic residues" evidence="10">
    <location>
        <begin position="1067"/>
        <end position="1079"/>
    </location>
</feature>
<dbReference type="InterPro" id="IPR011011">
    <property type="entry name" value="Znf_FYVE_PHD"/>
</dbReference>
<keyword evidence="5" id="KW-0862">Zinc</keyword>
<keyword evidence="2" id="KW-0479">Metal-binding</keyword>
<feature type="compositionally biased region" description="Basic and acidic residues" evidence="10">
    <location>
        <begin position="1320"/>
        <end position="1334"/>
    </location>
</feature>
<dbReference type="PANTHER" id="PTHR13793">
    <property type="entry name" value="PHD FINGER PROTEINS"/>
    <property type="match status" value="1"/>
</dbReference>
<comment type="subcellular location">
    <subcellularLocation>
        <location evidence="1">Nucleus</location>
    </subcellularLocation>
</comment>
<feature type="compositionally biased region" description="Basic residues" evidence="10">
    <location>
        <begin position="1336"/>
        <end position="1347"/>
    </location>
</feature>
<dbReference type="PANTHER" id="PTHR13793:SF107">
    <property type="entry name" value="BROMODOMAIN-CONTAINING PROTEIN HOMOLOG"/>
    <property type="match status" value="1"/>
</dbReference>
<dbReference type="PROSITE" id="PS50157">
    <property type="entry name" value="ZINC_FINGER_C2H2_2"/>
    <property type="match status" value="1"/>
</dbReference>
<feature type="domain" description="PHD-type" evidence="12">
    <location>
        <begin position="282"/>
        <end position="332"/>
    </location>
</feature>
<dbReference type="InterPro" id="IPR036427">
    <property type="entry name" value="Bromodomain-like_sf"/>
</dbReference>
<dbReference type="InterPro" id="IPR013087">
    <property type="entry name" value="Znf_C2H2_type"/>
</dbReference>